<reference evidence="2 3" key="1">
    <citation type="submission" date="2019-02" db="EMBL/GenBank/DDBJ databases">
        <title>Siculibacillus lacustris gen. nov., sp. nov., a new rosette-forming bacterium isolated from a freshwater crater lake (Lake St. Ana, Romania).</title>
        <authorList>
            <person name="Felfoldi T."/>
            <person name="Marton Z."/>
            <person name="Szabo A."/>
            <person name="Mentes A."/>
            <person name="Boka K."/>
            <person name="Marialigeti K."/>
            <person name="Mathe I."/>
            <person name="Koncz M."/>
            <person name="Schumann P."/>
            <person name="Toth E."/>
        </authorList>
    </citation>
    <scope>NUCLEOTIDE SEQUENCE [LARGE SCALE GENOMIC DNA]</scope>
    <source>
        <strain evidence="2 3">SA-279</strain>
    </source>
</reference>
<dbReference type="PANTHER" id="PTHR34448">
    <property type="entry name" value="AMINOPEPTIDASE"/>
    <property type="match status" value="1"/>
</dbReference>
<evidence type="ECO:0000313" key="2">
    <source>
        <dbReference type="EMBL" id="TBW41348.1"/>
    </source>
</evidence>
<name>A0A4Q9VZP9_9HYPH</name>
<comment type="caution">
    <text evidence="2">The sequence shown here is derived from an EMBL/GenBank/DDBJ whole genome shotgun (WGS) entry which is preliminary data.</text>
</comment>
<dbReference type="GO" id="GO:0046872">
    <property type="term" value="F:metal ion binding"/>
    <property type="evidence" value="ECO:0007669"/>
    <property type="project" value="UniProtKB-KW"/>
</dbReference>
<keyword evidence="2" id="KW-0560">Oxidoreductase</keyword>
<keyword evidence="2" id="KW-0223">Dioxygenase</keyword>
<proteinExistence type="predicted"/>
<protein>
    <submittedName>
        <fullName evidence="2">2,5-dihydroxypyridine 5,6-dioxygenase</fullName>
    </submittedName>
</protein>
<keyword evidence="1" id="KW-0479">Metal-binding</keyword>
<evidence type="ECO:0000313" key="3">
    <source>
        <dbReference type="Proteomes" id="UP000292781"/>
    </source>
</evidence>
<dbReference type="SUPFAM" id="SSF144052">
    <property type="entry name" value="Thermophilic metalloprotease-like"/>
    <property type="match status" value="1"/>
</dbReference>
<dbReference type="RefSeq" id="WP_131305029.1">
    <property type="nucleotide sequence ID" value="NZ_SJFN01000001.1"/>
</dbReference>
<accession>A0A4Q9VZP9</accession>
<dbReference type="EMBL" id="SJFN01000001">
    <property type="protein sequence ID" value="TBW41348.1"/>
    <property type="molecule type" value="Genomic_DNA"/>
</dbReference>
<dbReference type="Pfam" id="PF26233">
    <property type="entry name" value="NicX"/>
    <property type="match status" value="1"/>
</dbReference>
<dbReference type="PANTHER" id="PTHR34448:SF1">
    <property type="entry name" value="BLL6088 PROTEIN"/>
    <property type="match status" value="1"/>
</dbReference>
<dbReference type="OrthoDB" id="6918951at2"/>
<gene>
    <name evidence="2" type="ORF">EYW49_01080</name>
</gene>
<dbReference type="Proteomes" id="UP000292781">
    <property type="component" value="Unassembled WGS sequence"/>
</dbReference>
<keyword evidence="3" id="KW-1185">Reference proteome</keyword>
<dbReference type="GO" id="GO:0051213">
    <property type="term" value="F:dioxygenase activity"/>
    <property type="evidence" value="ECO:0007669"/>
    <property type="project" value="UniProtKB-KW"/>
</dbReference>
<sequence>MAISDSALVEAWKDVLALSRLVPGEQVTLLASDDSNPQLIATARIAVAQLGAILTIVTLPPMNGDVALSRDKSGFVGRTALEGNRPALEAMKHSDLVIDTMLLLFSPEQEQVLKGGARMLLAVEPAEILLRMKPDASDSRRAGAAAARLARAKVMTVTSKAGTEFRCELGQYPVLKQQGYPDAPGAWDHWPSCLVATWPNEGSAEGTLVIDTGDILLPFKRYARDPIRLTVEGGYIRRIVGGFEAEYLKSYIDRFDDPEAYAMAHVGWGLHDRAHWTALGLYDREAGIGMDARSYLGNFLWSSGPNTEAGGTRNTPCHMDIPLRGCSLSLDGEPMTIDGRVIPADQTS</sequence>
<organism evidence="2 3">
    <name type="scientific">Siculibacillus lacustris</name>
    <dbReference type="NCBI Taxonomy" id="1549641"/>
    <lineage>
        <taxon>Bacteria</taxon>
        <taxon>Pseudomonadati</taxon>
        <taxon>Pseudomonadota</taxon>
        <taxon>Alphaproteobacteria</taxon>
        <taxon>Hyphomicrobiales</taxon>
        <taxon>Ancalomicrobiaceae</taxon>
        <taxon>Siculibacillus</taxon>
    </lineage>
</organism>
<dbReference type="InterPro" id="IPR058739">
    <property type="entry name" value="NicX"/>
</dbReference>
<dbReference type="InterPro" id="IPR052170">
    <property type="entry name" value="M29_Exopeptidase"/>
</dbReference>
<dbReference type="AlphaFoldDB" id="A0A4Q9VZP9"/>
<evidence type="ECO:0000256" key="1">
    <source>
        <dbReference type="ARBA" id="ARBA00022723"/>
    </source>
</evidence>